<name>A0AAP3XSL5_9PROT</name>
<keyword evidence="8 9" id="KW-0413">Isomerase</keyword>
<organism evidence="11 12">
    <name type="scientific">Marinimicrococcus flavescens</name>
    <dbReference type="NCBI Taxonomy" id="3031815"/>
    <lineage>
        <taxon>Bacteria</taxon>
        <taxon>Pseudomonadati</taxon>
        <taxon>Pseudomonadota</taxon>
        <taxon>Alphaproteobacteria</taxon>
        <taxon>Geminicoccales</taxon>
        <taxon>Geminicoccaceae</taxon>
        <taxon>Marinimicrococcus</taxon>
    </lineage>
</organism>
<dbReference type="PANTHER" id="PTHR42894">
    <property type="entry name" value="N-(5'-PHOSPHORIBOSYL)ANTHRANILATE ISOMERASE"/>
    <property type="match status" value="1"/>
</dbReference>
<dbReference type="RefSeq" id="WP_327789672.1">
    <property type="nucleotide sequence ID" value="NZ_JARGEQ010000126.1"/>
</dbReference>
<dbReference type="EMBL" id="JARGEQ010000126">
    <property type="protein sequence ID" value="MDF1587253.1"/>
    <property type="molecule type" value="Genomic_DNA"/>
</dbReference>
<keyword evidence="12" id="KW-1185">Reference proteome</keyword>
<evidence type="ECO:0000256" key="7">
    <source>
        <dbReference type="ARBA" id="ARBA00023141"/>
    </source>
</evidence>
<evidence type="ECO:0000256" key="5">
    <source>
        <dbReference type="ARBA" id="ARBA00022605"/>
    </source>
</evidence>
<dbReference type="Proteomes" id="UP001301140">
    <property type="component" value="Unassembled WGS sequence"/>
</dbReference>
<dbReference type="InterPro" id="IPR044643">
    <property type="entry name" value="TrpF_fam"/>
</dbReference>
<accession>A0AAP3XSL5</accession>
<keyword evidence="5 9" id="KW-0028">Amino-acid biosynthesis</keyword>
<evidence type="ECO:0000256" key="2">
    <source>
        <dbReference type="ARBA" id="ARBA00004664"/>
    </source>
</evidence>
<feature type="domain" description="N-(5'phosphoribosyl) anthranilate isomerase (PRAI)" evidence="10">
    <location>
        <begin position="11"/>
        <end position="214"/>
    </location>
</feature>
<dbReference type="HAMAP" id="MF_00135">
    <property type="entry name" value="PRAI"/>
    <property type="match status" value="1"/>
</dbReference>
<evidence type="ECO:0000256" key="3">
    <source>
        <dbReference type="ARBA" id="ARBA00012572"/>
    </source>
</evidence>
<dbReference type="InterPro" id="IPR001240">
    <property type="entry name" value="PRAI_dom"/>
</dbReference>
<dbReference type="GO" id="GO:0004640">
    <property type="term" value="F:phosphoribosylanthranilate isomerase activity"/>
    <property type="evidence" value="ECO:0007669"/>
    <property type="project" value="UniProtKB-UniRule"/>
</dbReference>
<dbReference type="Pfam" id="PF00697">
    <property type="entry name" value="PRAI"/>
    <property type="match status" value="1"/>
</dbReference>
<dbReference type="CDD" id="cd00405">
    <property type="entry name" value="PRAI"/>
    <property type="match status" value="1"/>
</dbReference>
<gene>
    <name evidence="9" type="primary">trpF</name>
    <name evidence="11" type="ORF">PZ740_12780</name>
</gene>
<sequence>MDGHHEARPAVKVCGLTQAERIGEACALGASYVGFVFFPPSPRALTPEQAAELAEAVKPPVKMVGVFVDAADEWIDHVLSWVPLDVLQLHGHESPARVRALATRTGCRVMKALRIEEKADLESIAPYAEAADMLLFDAKPPRDAGWPGGHGLPFDWTLLEGLRLPVPWALAGGLTAGNLEAAVRLVRPPLVDVSSGIEERPGIKDPAKLQAFLKEAARLRAADVAGEGANP</sequence>
<protein>
    <recommendedName>
        <fullName evidence="4 9">N-(5'-phosphoribosyl)anthranilate isomerase</fullName>
        <shortName evidence="9">PRAI</shortName>
        <ecNumber evidence="3 9">5.3.1.24</ecNumber>
    </recommendedName>
</protein>
<dbReference type="GO" id="GO:0000162">
    <property type="term" value="P:L-tryptophan biosynthetic process"/>
    <property type="evidence" value="ECO:0007669"/>
    <property type="project" value="UniProtKB-UniRule"/>
</dbReference>
<dbReference type="AlphaFoldDB" id="A0AAP3XSL5"/>
<keyword evidence="7 9" id="KW-0057">Aromatic amino acid biosynthesis</keyword>
<evidence type="ECO:0000256" key="9">
    <source>
        <dbReference type="HAMAP-Rule" id="MF_00135"/>
    </source>
</evidence>
<comment type="similarity">
    <text evidence="9">Belongs to the TrpF family.</text>
</comment>
<dbReference type="SUPFAM" id="SSF51366">
    <property type="entry name" value="Ribulose-phoshate binding barrel"/>
    <property type="match status" value="1"/>
</dbReference>
<evidence type="ECO:0000256" key="4">
    <source>
        <dbReference type="ARBA" id="ARBA00022272"/>
    </source>
</evidence>
<proteinExistence type="inferred from homology"/>
<comment type="pathway">
    <text evidence="2 9">Amino-acid biosynthesis; L-tryptophan biosynthesis; L-tryptophan from chorismate: step 3/5.</text>
</comment>
<dbReference type="InterPro" id="IPR013785">
    <property type="entry name" value="Aldolase_TIM"/>
</dbReference>
<evidence type="ECO:0000313" key="12">
    <source>
        <dbReference type="Proteomes" id="UP001301140"/>
    </source>
</evidence>
<keyword evidence="6 9" id="KW-0822">Tryptophan biosynthesis</keyword>
<dbReference type="InterPro" id="IPR011060">
    <property type="entry name" value="RibuloseP-bd_barrel"/>
</dbReference>
<evidence type="ECO:0000256" key="6">
    <source>
        <dbReference type="ARBA" id="ARBA00022822"/>
    </source>
</evidence>
<comment type="catalytic activity">
    <reaction evidence="1 9">
        <text>N-(5-phospho-beta-D-ribosyl)anthranilate = 1-(2-carboxyphenylamino)-1-deoxy-D-ribulose 5-phosphate</text>
        <dbReference type="Rhea" id="RHEA:21540"/>
        <dbReference type="ChEBI" id="CHEBI:18277"/>
        <dbReference type="ChEBI" id="CHEBI:58613"/>
        <dbReference type="EC" id="5.3.1.24"/>
    </reaction>
</comment>
<reference evidence="11 12" key="1">
    <citation type="submission" date="2023-03" db="EMBL/GenBank/DDBJ databases">
        <title>YIM 152171 draft genome.</title>
        <authorList>
            <person name="Yang Z."/>
        </authorList>
    </citation>
    <scope>NUCLEOTIDE SEQUENCE [LARGE SCALE GENOMIC DNA]</scope>
    <source>
        <strain evidence="11 12">YIM 152171</strain>
    </source>
</reference>
<dbReference type="PANTHER" id="PTHR42894:SF1">
    <property type="entry name" value="N-(5'-PHOSPHORIBOSYL)ANTHRANILATE ISOMERASE"/>
    <property type="match status" value="1"/>
</dbReference>
<comment type="caution">
    <text evidence="11">The sequence shown here is derived from an EMBL/GenBank/DDBJ whole genome shotgun (WGS) entry which is preliminary data.</text>
</comment>
<evidence type="ECO:0000259" key="10">
    <source>
        <dbReference type="Pfam" id="PF00697"/>
    </source>
</evidence>
<dbReference type="EC" id="5.3.1.24" evidence="3 9"/>
<dbReference type="Gene3D" id="3.20.20.70">
    <property type="entry name" value="Aldolase class I"/>
    <property type="match status" value="1"/>
</dbReference>
<evidence type="ECO:0000313" key="11">
    <source>
        <dbReference type="EMBL" id="MDF1587253.1"/>
    </source>
</evidence>
<evidence type="ECO:0000256" key="1">
    <source>
        <dbReference type="ARBA" id="ARBA00001164"/>
    </source>
</evidence>
<evidence type="ECO:0000256" key="8">
    <source>
        <dbReference type="ARBA" id="ARBA00023235"/>
    </source>
</evidence>
<dbReference type="NCBIfam" id="NF002295">
    <property type="entry name" value="PRK01222.1-1"/>
    <property type="match status" value="1"/>
</dbReference>